<dbReference type="Proteomes" id="UP000789405">
    <property type="component" value="Unassembled WGS sequence"/>
</dbReference>
<feature type="region of interest" description="Disordered" evidence="1">
    <location>
        <begin position="21"/>
        <end position="76"/>
    </location>
</feature>
<dbReference type="AlphaFoldDB" id="A0A9N9KG18"/>
<keyword evidence="3" id="KW-1185">Reference proteome</keyword>
<evidence type="ECO:0000256" key="1">
    <source>
        <dbReference type="SAM" id="MobiDB-lite"/>
    </source>
</evidence>
<evidence type="ECO:0000313" key="2">
    <source>
        <dbReference type="EMBL" id="CAG8824409.1"/>
    </source>
</evidence>
<dbReference type="OrthoDB" id="2284502at2759"/>
<accession>A0A9N9KG18</accession>
<name>A0A9N9KG18_9GLOM</name>
<gene>
    <name evidence="2" type="ORF">DERYTH_LOCUS27695</name>
</gene>
<feature type="non-terminal residue" evidence="2">
    <location>
        <position position="1"/>
    </location>
</feature>
<comment type="caution">
    <text evidence="2">The sequence shown here is derived from an EMBL/GenBank/DDBJ whole genome shotgun (WGS) entry which is preliminary data.</text>
</comment>
<reference evidence="2" key="1">
    <citation type="submission" date="2021-06" db="EMBL/GenBank/DDBJ databases">
        <authorList>
            <person name="Kallberg Y."/>
            <person name="Tangrot J."/>
            <person name="Rosling A."/>
        </authorList>
    </citation>
    <scope>NUCLEOTIDE SEQUENCE</scope>
    <source>
        <strain evidence="2">MA453B</strain>
    </source>
</reference>
<sequence>LIILIVSIYVAVAVDNHANDDELVSKRPGPVVNGPYPLLDHDDNNEFNNNLNNDQDDNHNSEDNVSTSSKHGGGSEKSEMWLYFTKVIWTKEKKTAQCKNCNHEPFSCGVN</sequence>
<organism evidence="2 3">
    <name type="scientific">Dentiscutata erythropus</name>
    <dbReference type="NCBI Taxonomy" id="1348616"/>
    <lineage>
        <taxon>Eukaryota</taxon>
        <taxon>Fungi</taxon>
        <taxon>Fungi incertae sedis</taxon>
        <taxon>Mucoromycota</taxon>
        <taxon>Glomeromycotina</taxon>
        <taxon>Glomeromycetes</taxon>
        <taxon>Diversisporales</taxon>
        <taxon>Gigasporaceae</taxon>
        <taxon>Dentiscutata</taxon>
    </lineage>
</organism>
<protein>
    <submittedName>
        <fullName evidence="2">4655_t:CDS:1</fullName>
    </submittedName>
</protein>
<evidence type="ECO:0000313" key="3">
    <source>
        <dbReference type="Proteomes" id="UP000789405"/>
    </source>
</evidence>
<dbReference type="EMBL" id="CAJVPY010064791">
    <property type="protein sequence ID" value="CAG8824409.1"/>
    <property type="molecule type" value="Genomic_DNA"/>
</dbReference>
<proteinExistence type="predicted"/>
<feature type="non-terminal residue" evidence="2">
    <location>
        <position position="111"/>
    </location>
</feature>